<reference evidence="4 5" key="1">
    <citation type="submission" date="2018-06" db="EMBL/GenBank/DDBJ databases">
        <authorList>
            <consortium name="Pathogen Informatics"/>
            <person name="Doyle S."/>
        </authorList>
    </citation>
    <scope>NUCLEOTIDE SEQUENCE [LARGE SCALE GENOMIC DNA]</scope>
    <source>
        <strain evidence="4 5">NCTC13294</strain>
    </source>
</reference>
<dbReference type="EMBL" id="UFUW01000001">
    <property type="protein sequence ID" value="SUX18947.1"/>
    <property type="molecule type" value="Genomic_DNA"/>
</dbReference>
<dbReference type="AlphaFoldDB" id="A0A381E019"/>
<accession>A0A381E019</accession>
<dbReference type="PANTHER" id="PTHR43420:SF52">
    <property type="entry name" value="N-ACETYLTRANSFERASE YODP"/>
    <property type="match status" value="1"/>
</dbReference>
<dbReference type="OrthoDB" id="9797417at2"/>
<evidence type="ECO:0000313" key="5">
    <source>
        <dbReference type="Proteomes" id="UP000254572"/>
    </source>
</evidence>
<dbReference type="RefSeq" id="WP_115610699.1">
    <property type="nucleotide sequence ID" value="NZ_JBHLZC010000001.1"/>
</dbReference>
<keyword evidence="1 4" id="KW-0808">Transferase</keyword>
<dbReference type="GO" id="GO:0016747">
    <property type="term" value="F:acyltransferase activity, transferring groups other than amino-acyl groups"/>
    <property type="evidence" value="ECO:0007669"/>
    <property type="project" value="InterPro"/>
</dbReference>
<protein>
    <submittedName>
        <fullName evidence="4">Acetyltransferase YpeA</fullName>
        <ecNumber evidence="4">2.3.1.-</ecNumber>
    </submittedName>
</protein>
<keyword evidence="5" id="KW-1185">Reference proteome</keyword>
<dbReference type="InterPro" id="IPR000182">
    <property type="entry name" value="GNAT_dom"/>
</dbReference>
<dbReference type="InterPro" id="IPR050680">
    <property type="entry name" value="YpeA/RimI_acetyltransf"/>
</dbReference>
<evidence type="ECO:0000256" key="1">
    <source>
        <dbReference type="ARBA" id="ARBA00022679"/>
    </source>
</evidence>
<sequence length="196" mass="21718">MIRPARADDAAALAPLILHVLEAMELPFLATHGIETTRSLLTTAIQAAEYRYGYARAIVKTIDGRIAGAAFGYPSEVEPLVDLPFTTALQQSHLDTTLRLFTEPESYPDEWYLDTIAVAPTYRGRGIGTALLDALPPQALAAGKQRIGLNVDEANPAARRLYLRHGYRPVGSRILSGHRYEHLQKPLLPQRTRQKH</sequence>
<evidence type="ECO:0000256" key="2">
    <source>
        <dbReference type="ARBA" id="ARBA00023315"/>
    </source>
</evidence>
<dbReference type="EC" id="2.3.1.-" evidence="4"/>
<dbReference type="SUPFAM" id="SSF55729">
    <property type="entry name" value="Acyl-CoA N-acyltransferases (Nat)"/>
    <property type="match status" value="1"/>
</dbReference>
<dbReference type="InterPro" id="IPR016181">
    <property type="entry name" value="Acyl_CoA_acyltransferase"/>
</dbReference>
<evidence type="ECO:0000259" key="3">
    <source>
        <dbReference type="PROSITE" id="PS51186"/>
    </source>
</evidence>
<dbReference type="CDD" id="cd04301">
    <property type="entry name" value="NAT_SF"/>
    <property type="match status" value="1"/>
</dbReference>
<proteinExistence type="predicted"/>
<dbReference type="PANTHER" id="PTHR43420">
    <property type="entry name" value="ACETYLTRANSFERASE"/>
    <property type="match status" value="1"/>
</dbReference>
<dbReference type="Pfam" id="PF00583">
    <property type="entry name" value="Acetyltransf_1"/>
    <property type="match status" value="1"/>
</dbReference>
<feature type="domain" description="N-acetyltransferase" evidence="3">
    <location>
        <begin position="1"/>
        <end position="188"/>
    </location>
</feature>
<keyword evidence="2 4" id="KW-0012">Acyltransferase</keyword>
<organism evidence="4 5">
    <name type="scientific">Cardiobacterium valvarum</name>
    <dbReference type="NCBI Taxonomy" id="194702"/>
    <lineage>
        <taxon>Bacteria</taxon>
        <taxon>Pseudomonadati</taxon>
        <taxon>Pseudomonadota</taxon>
        <taxon>Gammaproteobacteria</taxon>
        <taxon>Cardiobacteriales</taxon>
        <taxon>Cardiobacteriaceae</taxon>
        <taxon>Cardiobacterium</taxon>
    </lineage>
</organism>
<dbReference type="PROSITE" id="PS51186">
    <property type="entry name" value="GNAT"/>
    <property type="match status" value="1"/>
</dbReference>
<evidence type="ECO:0000313" key="4">
    <source>
        <dbReference type="EMBL" id="SUX18947.1"/>
    </source>
</evidence>
<dbReference type="Gene3D" id="3.40.630.30">
    <property type="match status" value="1"/>
</dbReference>
<gene>
    <name evidence="4" type="primary">ypeA</name>
    <name evidence="4" type="ORF">NCTC13294_00397</name>
</gene>
<name>A0A381E019_9GAMM</name>
<dbReference type="Proteomes" id="UP000254572">
    <property type="component" value="Unassembled WGS sequence"/>
</dbReference>